<protein>
    <submittedName>
        <fullName evidence="2">Uncharacterized protein</fullName>
    </submittedName>
</protein>
<accession>A0ABS0CXA6</accession>
<organism evidence="2 3">
    <name type="scientific">Nocardia amamiensis</name>
    <dbReference type="NCBI Taxonomy" id="404578"/>
    <lineage>
        <taxon>Bacteria</taxon>
        <taxon>Bacillati</taxon>
        <taxon>Actinomycetota</taxon>
        <taxon>Actinomycetes</taxon>
        <taxon>Mycobacteriales</taxon>
        <taxon>Nocardiaceae</taxon>
        <taxon>Nocardia</taxon>
    </lineage>
</organism>
<evidence type="ECO:0000313" key="3">
    <source>
        <dbReference type="Proteomes" id="UP000702209"/>
    </source>
</evidence>
<sequence length="284" mass="30885">MSEPVPLTRLLDDAGLLSLEHRLHLEEVLGEHEWHADLDGRRLEFVGEAGTFVCTKVHLIGTADAESWLWGWANPWGYPPSLLKAAETVRAFGFRYRVAELCSAELPVTLAGAAPEPHQVAGLLADAAKIVYGRWSSYCGVTDGTCVAFLVEHPAFVLPPPTASGLARVLAFGVGALPLSDHRRAVHSYLTRRGLRTEFLDDYRWLEFSGDGVAGDIEFDDGGYVAGLDIRVDLDRSEPPSEPKPLSVQSCRASVSRGRRHAAGHPGHTPGARVTDLGLDPPRR</sequence>
<dbReference type="Proteomes" id="UP000702209">
    <property type="component" value="Unassembled WGS sequence"/>
</dbReference>
<feature type="region of interest" description="Disordered" evidence="1">
    <location>
        <begin position="236"/>
        <end position="284"/>
    </location>
</feature>
<comment type="caution">
    <text evidence="2">The sequence shown here is derived from an EMBL/GenBank/DDBJ whole genome shotgun (WGS) entry which is preliminary data.</text>
</comment>
<evidence type="ECO:0000256" key="1">
    <source>
        <dbReference type="SAM" id="MobiDB-lite"/>
    </source>
</evidence>
<evidence type="ECO:0000313" key="2">
    <source>
        <dbReference type="EMBL" id="MBF6301110.1"/>
    </source>
</evidence>
<keyword evidence="3" id="KW-1185">Reference proteome</keyword>
<name>A0ABS0CXA6_9NOCA</name>
<dbReference type="InterPro" id="IPR049249">
    <property type="entry name" value="DUF6882"/>
</dbReference>
<dbReference type="RefSeq" id="WP_195132332.1">
    <property type="nucleotide sequence ID" value="NZ_JADLQX010000023.1"/>
</dbReference>
<reference evidence="2 3" key="1">
    <citation type="submission" date="2020-10" db="EMBL/GenBank/DDBJ databases">
        <title>Identification of Nocardia species via Next-generation sequencing and recognition of intraspecies genetic diversity.</title>
        <authorList>
            <person name="Li P."/>
            <person name="Li P."/>
            <person name="Lu B."/>
        </authorList>
    </citation>
    <scope>NUCLEOTIDE SEQUENCE [LARGE SCALE GENOMIC DNA]</scope>
    <source>
        <strain evidence="2 3">BJ06-0157</strain>
    </source>
</reference>
<dbReference type="Pfam" id="PF21813">
    <property type="entry name" value="DUF6882"/>
    <property type="match status" value="1"/>
</dbReference>
<dbReference type="EMBL" id="JADLQX010000023">
    <property type="protein sequence ID" value="MBF6301110.1"/>
    <property type="molecule type" value="Genomic_DNA"/>
</dbReference>
<gene>
    <name evidence="2" type="ORF">IU459_26715</name>
</gene>
<proteinExistence type="predicted"/>